<dbReference type="EMBL" id="JBBNAE010000007">
    <property type="protein sequence ID" value="KAK9109502.1"/>
    <property type="molecule type" value="Genomic_DNA"/>
</dbReference>
<reference evidence="2 3" key="1">
    <citation type="submission" date="2024-01" db="EMBL/GenBank/DDBJ databases">
        <title>Genome assemblies of Stephania.</title>
        <authorList>
            <person name="Yang L."/>
        </authorList>
    </citation>
    <scope>NUCLEOTIDE SEQUENCE [LARGE SCALE GENOMIC DNA]</scope>
    <source>
        <strain evidence="2">QJT</strain>
        <tissue evidence="2">Leaf</tissue>
    </source>
</reference>
<evidence type="ECO:0000313" key="2">
    <source>
        <dbReference type="EMBL" id="KAK9109502.1"/>
    </source>
</evidence>
<dbReference type="AlphaFoldDB" id="A0AAP0I6E0"/>
<feature type="region of interest" description="Disordered" evidence="1">
    <location>
        <begin position="1"/>
        <end position="54"/>
    </location>
</feature>
<keyword evidence="3" id="KW-1185">Reference proteome</keyword>
<evidence type="ECO:0000313" key="3">
    <source>
        <dbReference type="Proteomes" id="UP001417504"/>
    </source>
</evidence>
<dbReference type="Proteomes" id="UP001417504">
    <property type="component" value="Unassembled WGS sequence"/>
</dbReference>
<name>A0AAP0I6E0_9MAGN</name>
<evidence type="ECO:0000256" key="1">
    <source>
        <dbReference type="SAM" id="MobiDB-lite"/>
    </source>
</evidence>
<gene>
    <name evidence="2" type="ORF">Sjap_017562</name>
</gene>
<accession>A0AAP0I6E0</accession>
<organism evidence="2 3">
    <name type="scientific">Stephania japonica</name>
    <dbReference type="NCBI Taxonomy" id="461633"/>
    <lineage>
        <taxon>Eukaryota</taxon>
        <taxon>Viridiplantae</taxon>
        <taxon>Streptophyta</taxon>
        <taxon>Embryophyta</taxon>
        <taxon>Tracheophyta</taxon>
        <taxon>Spermatophyta</taxon>
        <taxon>Magnoliopsida</taxon>
        <taxon>Ranunculales</taxon>
        <taxon>Menispermaceae</taxon>
        <taxon>Menispermoideae</taxon>
        <taxon>Cissampelideae</taxon>
        <taxon>Stephania</taxon>
    </lineage>
</organism>
<protein>
    <submittedName>
        <fullName evidence="2">Uncharacterized protein</fullName>
    </submittedName>
</protein>
<sequence length="93" mass="9748">MVERNTGALTNRESNSSEEGDDAYVAGTPEGVAEAGNLLNANEDVNKSGNGSNSVSLVLGDPELLDCNIYLEPLTPPVFQVEPIHHGTTPPIS</sequence>
<comment type="caution">
    <text evidence="2">The sequence shown here is derived from an EMBL/GenBank/DDBJ whole genome shotgun (WGS) entry which is preliminary data.</text>
</comment>
<proteinExistence type="predicted"/>